<feature type="site" description="Interacts with tRNA" evidence="9">
    <location>
        <position position="203"/>
    </location>
</feature>
<evidence type="ECO:0000256" key="12">
    <source>
        <dbReference type="PIRSR" id="PIRSR006621-2"/>
    </source>
</evidence>
<feature type="binding site" evidence="9 12">
    <location>
        <begin position="250"/>
        <end position="251"/>
    </location>
    <ligand>
        <name>FMN</name>
        <dbReference type="ChEBI" id="CHEBI:58210"/>
    </ligand>
</feature>
<keyword evidence="2 9" id="KW-0820">tRNA-binding</keyword>
<gene>
    <name evidence="9" type="primary">dusC</name>
    <name evidence="14" type="ORF">TH3_18120</name>
</gene>
<evidence type="ECO:0000256" key="5">
    <source>
        <dbReference type="ARBA" id="ARBA00022694"/>
    </source>
</evidence>
<dbReference type="PANTHER" id="PTHR11082:SF26">
    <property type="entry name" value="TRNA-DIHYDROURIDINE(16) SYNTHASE"/>
    <property type="match status" value="1"/>
</dbReference>
<feature type="site" description="Interacts with tRNA; defines subfamily-specific binding signature" evidence="9">
    <location>
        <position position="304"/>
    </location>
</feature>
<reference evidence="14 15" key="1">
    <citation type="journal article" date="2012" name="J. Bacteriol.">
        <title>Genome sequence of Thalassospira xiamenensis type strain M-5.</title>
        <authorList>
            <person name="Lai Q."/>
            <person name="Shao Z."/>
        </authorList>
    </citation>
    <scope>NUCLEOTIDE SEQUENCE [LARGE SCALE GENOMIC DNA]</scope>
    <source>
        <strain evidence="14 15">M-5</strain>
    </source>
</reference>
<comment type="function">
    <text evidence="9">Catalyzes the synthesis of 5,6-dihydrouridine (D), a modified base found in the D-loop of most tRNAs, via the reduction of the C5-C6 double bond in target uridines. Specifically modifies U16 in tRNAs.</text>
</comment>
<comment type="similarity">
    <text evidence="9">Belongs to the Dus family. DusC subfamily.</text>
</comment>
<feature type="binding site" evidence="9">
    <location>
        <begin position="226"/>
        <end position="228"/>
    </location>
    <ligand>
        <name>FMN</name>
        <dbReference type="ChEBI" id="CHEBI:58210"/>
    </ligand>
</feature>
<evidence type="ECO:0000256" key="9">
    <source>
        <dbReference type="HAMAP-Rule" id="MF_02043"/>
    </source>
</evidence>
<dbReference type="KEGG" id="txi:TH3_18120"/>
<feature type="active site" description="Proton donor" evidence="9 11">
    <location>
        <position position="125"/>
    </location>
</feature>
<keyword evidence="6 9" id="KW-0521">NADP</keyword>
<name>A0AB72UHE3_9PROT</name>
<evidence type="ECO:0000313" key="15">
    <source>
        <dbReference type="Proteomes" id="UP000007127"/>
    </source>
</evidence>
<feature type="binding site" evidence="9 12">
    <location>
        <position position="166"/>
    </location>
    <ligand>
        <name>FMN</name>
        <dbReference type="ChEBI" id="CHEBI:58210"/>
    </ligand>
</feature>
<accession>A0AB72UHE3</accession>
<feature type="site" description="Interacts with tRNA" evidence="9">
    <location>
        <position position="122"/>
    </location>
</feature>
<organism evidence="14 15">
    <name type="scientific">Thalassospira xiamenensis M-5 = DSM 17429</name>
    <dbReference type="NCBI Taxonomy" id="1123366"/>
    <lineage>
        <taxon>Bacteria</taxon>
        <taxon>Pseudomonadati</taxon>
        <taxon>Pseudomonadota</taxon>
        <taxon>Alphaproteobacteria</taxon>
        <taxon>Rhodospirillales</taxon>
        <taxon>Thalassospiraceae</taxon>
        <taxon>Thalassospira</taxon>
    </lineage>
</organism>
<keyword evidence="5 9" id="KW-0819">tRNA processing</keyword>
<keyword evidence="7 9" id="KW-0694">RNA-binding</keyword>
<evidence type="ECO:0000256" key="6">
    <source>
        <dbReference type="ARBA" id="ARBA00022857"/>
    </source>
</evidence>
<comment type="similarity">
    <text evidence="10">Belongs to the dus family.</text>
</comment>
<evidence type="ECO:0000256" key="11">
    <source>
        <dbReference type="PIRSR" id="PIRSR006621-1"/>
    </source>
</evidence>
<feature type="binding site" evidence="12">
    <location>
        <position position="195"/>
    </location>
    <ligand>
        <name>FMN</name>
        <dbReference type="ChEBI" id="CHEBI:58210"/>
    </ligand>
</feature>
<evidence type="ECO:0000256" key="8">
    <source>
        <dbReference type="ARBA" id="ARBA00023002"/>
    </source>
</evidence>
<dbReference type="InterPro" id="IPR035587">
    <property type="entry name" value="DUS-like_FMN-bd"/>
</dbReference>
<dbReference type="Gene3D" id="1.20.225.30">
    <property type="entry name" value="Dihydrouridine synthase, C-terminal recognition domain"/>
    <property type="match status" value="1"/>
</dbReference>
<comment type="catalytic activity">
    <reaction evidence="9">
        <text>5,6-dihydrouridine(16) in tRNA + NADP(+) = uridine(16) in tRNA + NADPH + H(+)</text>
        <dbReference type="Rhea" id="RHEA:53376"/>
        <dbReference type="Rhea" id="RHEA-COMP:13543"/>
        <dbReference type="Rhea" id="RHEA-COMP:13544"/>
        <dbReference type="ChEBI" id="CHEBI:15378"/>
        <dbReference type="ChEBI" id="CHEBI:57783"/>
        <dbReference type="ChEBI" id="CHEBI:58349"/>
        <dbReference type="ChEBI" id="CHEBI:65315"/>
        <dbReference type="ChEBI" id="CHEBI:74443"/>
    </reaction>
</comment>
<keyword evidence="3 9" id="KW-0285">Flavoprotein</keyword>
<dbReference type="GO" id="GO:0050660">
    <property type="term" value="F:flavin adenine dinucleotide binding"/>
    <property type="evidence" value="ECO:0007669"/>
    <property type="project" value="InterPro"/>
</dbReference>
<evidence type="ECO:0000256" key="3">
    <source>
        <dbReference type="ARBA" id="ARBA00022630"/>
    </source>
</evidence>
<dbReference type="EMBL" id="CP004388">
    <property type="protein sequence ID" value="AJD53726.1"/>
    <property type="molecule type" value="Genomic_DNA"/>
</dbReference>
<dbReference type="InterPro" id="IPR032886">
    <property type="entry name" value="DusC"/>
</dbReference>
<dbReference type="InterPro" id="IPR001269">
    <property type="entry name" value="DUS_fam"/>
</dbReference>
<dbReference type="InterPro" id="IPR018517">
    <property type="entry name" value="tRNA_hU_synthase_CS"/>
</dbReference>
<dbReference type="GO" id="GO:0017150">
    <property type="term" value="F:tRNA dihydrouridine synthase activity"/>
    <property type="evidence" value="ECO:0007669"/>
    <property type="project" value="UniProtKB-UniRule"/>
</dbReference>
<dbReference type="PIRSF" id="PIRSF006621">
    <property type="entry name" value="Dus"/>
    <property type="match status" value="1"/>
</dbReference>
<feature type="binding site" evidence="9 12">
    <location>
        <position position="95"/>
    </location>
    <ligand>
        <name>FMN</name>
        <dbReference type="ChEBI" id="CHEBI:58210"/>
    </ligand>
</feature>
<proteinExistence type="inferred from homology"/>
<evidence type="ECO:0000256" key="7">
    <source>
        <dbReference type="ARBA" id="ARBA00022884"/>
    </source>
</evidence>
<comment type="caution">
    <text evidence="9">Lacks conserved residue(s) required for the propagation of feature annotation.</text>
</comment>
<dbReference type="GO" id="GO:0010181">
    <property type="term" value="F:FMN binding"/>
    <property type="evidence" value="ECO:0007669"/>
    <property type="project" value="UniProtKB-UniRule"/>
</dbReference>
<evidence type="ECO:0000256" key="1">
    <source>
        <dbReference type="ARBA" id="ARBA00001917"/>
    </source>
</evidence>
<dbReference type="GO" id="GO:0000049">
    <property type="term" value="F:tRNA binding"/>
    <property type="evidence" value="ECO:0007669"/>
    <property type="project" value="UniProtKB-UniRule"/>
</dbReference>
<dbReference type="PANTHER" id="PTHR11082">
    <property type="entry name" value="TRNA-DIHYDROURIDINE SYNTHASE"/>
    <property type="match status" value="1"/>
</dbReference>
<evidence type="ECO:0000256" key="2">
    <source>
        <dbReference type="ARBA" id="ARBA00022555"/>
    </source>
</evidence>
<feature type="domain" description="DUS-like FMN-binding" evidence="13">
    <location>
        <begin position="32"/>
        <end position="331"/>
    </location>
</feature>
<comment type="cofactor">
    <cofactor evidence="1 9 10 12">
        <name>FMN</name>
        <dbReference type="ChEBI" id="CHEBI:58210"/>
    </cofactor>
</comment>
<sequence length="358" mass="39892">MIFDRHDVAVCVKSRALDFMKRDNRHMTHLVLAPMEGLVDWRVRQLLSATGGFDLCVTEFIRVSQNLFPAHVFYRYCPELLQGGKTASGTPVLVQLMGHDPELMGENAAFAASLGAPGIDINFGCPSKTVNKREAGASLLKCPDNLFNIVSAVRRAVPDHIPVSAKIRLGYADKELFLDNSRAVEAAGAQHLTVHARTKLEGYKPPAHWEYLARIRDAISIPMTANGEIWTVEDYAKCRDISGCTSFMLGRGAIAAPDIANRIKAFETGQNLEKQSWSDVLTMLLTYIDLMSADDTTENHQAGRIKQWVAMIRKGHEQAADCFDEIKRIRDIHELRAKLTIDRDNPENQRPNVPIAAE</sequence>
<comment type="catalytic activity">
    <reaction evidence="9">
        <text>5,6-dihydrouridine(16) in tRNA + NAD(+) = uridine(16) in tRNA + NADH + H(+)</text>
        <dbReference type="Rhea" id="RHEA:53380"/>
        <dbReference type="Rhea" id="RHEA-COMP:13543"/>
        <dbReference type="Rhea" id="RHEA-COMP:13544"/>
        <dbReference type="ChEBI" id="CHEBI:15378"/>
        <dbReference type="ChEBI" id="CHEBI:57540"/>
        <dbReference type="ChEBI" id="CHEBI:57945"/>
        <dbReference type="ChEBI" id="CHEBI:65315"/>
        <dbReference type="ChEBI" id="CHEBI:74443"/>
    </reaction>
</comment>
<evidence type="ECO:0000313" key="14">
    <source>
        <dbReference type="EMBL" id="AJD53726.1"/>
    </source>
</evidence>
<dbReference type="AlphaFoldDB" id="A0AB72UHE3"/>
<keyword evidence="4 9" id="KW-0288">FMN</keyword>
<dbReference type="EC" id="1.3.1.-" evidence="9"/>
<dbReference type="Proteomes" id="UP000007127">
    <property type="component" value="Chromosome"/>
</dbReference>
<feature type="site" description="Interacts with tRNA; defines subfamily-specific binding signature" evidence="9">
    <location>
        <position position="62"/>
    </location>
</feature>
<feature type="site" description="Interacts with tRNA; defines subfamily-specific binding signature" evidence="9">
    <location>
        <position position="306"/>
    </location>
</feature>
<feature type="site" description="Interacts with tRNA; defines subfamily-specific binding signature" evidence="9">
    <location>
        <position position="327"/>
    </location>
</feature>
<dbReference type="SUPFAM" id="SSF51395">
    <property type="entry name" value="FMN-linked oxidoreductases"/>
    <property type="match status" value="1"/>
</dbReference>
<dbReference type="HAMAP" id="MF_02043">
    <property type="entry name" value="DusC_subfam"/>
    <property type="match status" value="1"/>
</dbReference>
<dbReference type="InterPro" id="IPR042270">
    <property type="entry name" value="DusC_C"/>
</dbReference>
<dbReference type="InterPro" id="IPR013785">
    <property type="entry name" value="Aldolase_TIM"/>
</dbReference>
<keyword evidence="8 9" id="KW-0560">Oxidoreductase</keyword>
<dbReference type="PROSITE" id="PS01136">
    <property type="entry name" value="UPF0034"/>
    <property type="match status" value="1"/>
</dbReference>
<evidence type="ECO:0000259" key="13">
    <source>
        <dbReference type="Pfam" id="PF01207"/>
    </source>
</evidence>
<evidence type="ECO:0000256" key="10">
    <source>
        <dbReference type="PIRNR" id="PIRNR006621"/>
    </source>
</evidence>
<protein>
    <recommendedName>
        <fullName evidence="9">tRNA-dihydrouridine(16) synthase</fullName>
        <ecNumber evidence="9">1.3.1.-</ecNumber>
    </recommendedName>
    <alternativeName>
        <fullName evidence="9">U16-specific dihydrouridine synthase</fullName>
        <shortName evidence="9">U16-specific Dus</shortName>
    </alternativeName>
    <alternativeName>
        <fullName evidence="9">tRNA-dihydrouridine synthase C</fullName>
    </alternativeName>
</protein>
<keyword evidence="12" id="KW-0547">Nucleotide-binding</keyword>
<dbReference type="Gene3D" id="3.20.20.70">
    <property type="entry name" value="Aldolase class I"/>
    <property type="match status" value="1"/>
</dbReference>
<evidence type="ECO:0000256" key="4">
    <source>
        <dbReference type="ARBA" id="ARBA00022643"/>
    </source>
</evidence>
<dbReference type="Pfam" id="PF01207">
    <property type="entry name" value="Dus"/>
    <property type="match status" value="1"/>
</dbReference>
<dbReference type="CDD" id="cd02801">
    <property type="entry name" value="DUS_like_FMN"/>
    <property type="match status" value="1"/>
</dbReference>